<keyword evidence="3" id="KW-1185">Reference proteome</keyword>
<evidence type="ECO:0000313" key="3">
    <source>
        <dbReference type="Proteomes" id="UP001596516"/>
    </source>
</evidence>
<protein>
    <submittedName>
        <fullName evidence="2">Hint domain-containing protein</fullName>
    </submittedName>
</protein>
<comment type="caution">
    <text evidence="2">The sequence shown here is derived from an EMBL/GenBank/DDBJ whole genome shotgun (WGS) entry which is preliminary data.</text>
</comment>
<dbReference type="Pfam" id="PF13403">
    <property type="entry name" value="Hint_2"/>
    <property type="match status" value="1"/>
</dbReference>
<organism evidence="2 3">
    <name type="scientific">Plastorhodobacter daqingensis</name>
    <dbReference type="NCBI Taxonomy" id="1387281"/>
    <lineage>
        <taxon>Bacteria</taxon>
        <taxon>Pseudomonadati</taxon>
        <taxon>Pseudomonadota</taxon>
        <taxon>Alphaproteobacteria</taxon>
        <taxon>Rhodobacterales</taxon>
        <taxon>Paracoccaceae</taxon>
        <taxon>Plastorhodobacter</taxon>
    </lineage>
</organism>
<dbReference type="Gene3D" id="2.170.16.10">
    <property type="entry name" value="Hedgehog/Intein (Hint) domain"/>
    <property type="match status" value="1"/>
</dbReference>
<name>A0ABW2UKP6_9RHOB</name>
<feature type="domain" description="Hedgehog/Intein (Hint)" evidence="1">
    <location>
        <begin position="130"/>
        <end position="274"/>
    </location>
</feature>
<dbReference type="InterPro" id="IPR036844">
    <property type="entry name" value="Hint_dom_sf"/>
</dbReference>
<gene>
    <name evidence="2" type="ORF">ACFQXB_13835</name>
</gene>
<dbReference type="SUPFAM" id="SSF51294">
    <property type="entry name" value="Hedgehog/intein (Hint) domain"/>
    <property type="match status" value="1"/>
</dbReference>
<accession>A0ABW2UKP6</accession>
<evidence type="ECO:0000259" key="1">
    <source>
        <dbReference type="Pfam" id="PF13403"/>
    </source>
</evidence>
<sequence>MTYSVSGVDSVVYFGSLLRVDGADQSIRMGNFGFPAYDRTLTEQGGNGIINVGESFALGSQTLTLVASGTLQTVNKTTFNVILATDSAGRQVIVFPSGDFTRLDGLLSSIRATIKLEPVGFNLGTNSPLCFVRGTRLLTPEGYRPVEQLAAGDVLVDRDGREVTILWVGRDTYALNAASREGLFPVEIAANAFGPGLPARAVRVSQQHRIMVKGPELALHFSLEEALAPAKALVNGTTVRLVRDVEVVDYYHVLCEEHAVLMAEGLETESMLLGNQARATLSPEDIDEIDALFPDAAEAFSMLDHAPAVPLLKTKEAQLLAALMNHKASISA</sequence>
<dbReference type="Proteomes" id="UP001596516">
    <property type="component" value="Unassembled WGS sequence"/>
</dbReference>
<dbReference type="RefSeq" id="WP_377404907.1">
    <property type="nucleotide sequence ID" value="NZ_JBHTFQ010000007.1"/>
</dbReference>
<dbReference type="EMBL" id="JBHTFQ010000007">
    <property type="protein sequence ID" value="MFC7705276.1"/>
    <property type="molecule type" value="Genomic_DNA"/>
</dbReference>
<evidence type="ECO:0000313" key="2">
    <source>
        <dbReference type="EMBL" id="MFC7705276.1"/>
    </source>
</evidence>
<dbReference type="InterPro" id="IPR028992">
    <property type="entry name" value="Hedgehog/Intein_dom"/>
</dbReference>
<proteinExistence type="predicted"/>
<reference evidence="3" key="1">
    <citation type="journal article" date="2019" name="Int. J. Syst. Evol. Microbiol.">
        <title>The Global Catalogue of Microorganisms (GCM) 10K type strain sequencing project: providing services to taxonomists for standard genome sequencing and annotation.</title>
        <authorList>
            <consortium name="The Broad Institute Genomics Platform"/>
            <consortium name="The Broad Institute Genome Sequencing Center for Infectious Disease"/>
            <person name="Wu L."/>
            <person name="Ma J."/>
        </authorList>
    </citation>
    <scope>NUCLEOTIDE SEQUENCE [LARGE SCALE GENOMIC DNA]</scope>
    <source>
        <strain evidence="3">CGMCC 1.12750</strain>
    </source>
</reference>